<dbReference type="STRING" id="626522.GCWU000325_00199"/>
<evidence type="ECO:0000313" key="2">
    <source>
        <dbReference type="Proteomes" id="UP000003460"/>
    </source>
</evidence>
<keyword evidence="2" id="KW-1185">Reference proteome</keyword>
<gene>
    <name evidence="1" type="ORF">GCWU000325_00199</name>
</gene>
<dbReference type="EMBL" id="ACIJ02000003">
    <property type="protein sequence ID" value="EEX72882.1"/>
    <property type="molecule type" value="Genomic_DNA"/>
</dbReference>
<organism evidence="1 2">
    <name type="scientific">Alloprevotella tannerae ATCC 51259</name>
    <dbReference type="NCBI Taxonomy" id="626522"/>
    <lineage>
        <taxon>Bacteria</taxon>
        <taxon>Pseudomonadati</taxon>
        <taxon>Bacteroidota</taxon>
        <taxon>Bacteroidia</taxon>
        <taxon>Bacteroidales</taxon>
        <taxon>Prevotellaceae</taxon>
        <taxon>Alloprevotella</taxon>
    </lineage>
</organism>
<accession>C9LDD0</accession>
<protein>
    <submittedName>
        <fullName evidence="1">Uncharacterized protein</fullName>
    </submittedName>
</protein>
<dbReference type="AlphaFoldDB" id="C9LDD0"/>
<sequence>MLYFTLKLLHLFCVKRNKVGEVREFLRSPQVFRLKSIIM</sequence>
<reference evidence="1" key="1">
    <citation type="submission" date="2009-09" db="EMBL/GenBank/DDBJ databases">
        <authorList>
            <person name="Weinstock G."/>
            <person name="Sodergren E."/>
            <person name="Clifton S."/>
            <person name="Fulton L."/>
            <person name="Fulton B."/>
            <person name="Courtney L."/>
            <person name="Fronick C."/>
            <person name="Harrison M."/>
            <person name="Strong C."/>
            <person name="Farmer C."/>
            <person name="Delahaunty K."/>
            <person name="Markovic C."/>
            <person name="Hall O."/>
            <person name="Minx P."/>
            <person name="Tomlinson C."/>
            <person name="Mitreva M."/>
            <person name="Nelson J."/>
            <person name="Hou S."/>
            <person name="Wollam A."/>
            <person name="Pepin K.H."/>
            <person name="Johnson M."/>
            <person name="Bhonagiri V."/>
            <person name="Nash W.E."/>
            <person name="Warren W."/>
            <person name="Chinwalla A."/>
            <person name="Mardis E.R."/>
            <person name="Wilson R.K."/>
        </authorList>
    </citation>
    <scope>NUCLEOTIDE SEQUENCE [LARGE SCALE GENOMIC DNA]</scope>
    <source>
        <strain evidence="1">ATCC 51259</strain>
    </source>
</reference>
<dbReference type="Proteomes" id="UP000003460">
    <property type="component" value="Unassembled WGS sequence"/>
</dbReference>
<comment type="caution">
    <text evidence="1">The sequence shown here is derived from an EMBL/GenBank/DDBJ whole genome shotgun (WGS) entry which is preliminary data.</text>
</comment>
<evidence type="ECO:0000313" key="1">
    <source>
        <dbReference type="EMBL" id="EEX72882.1"/>
    </source>
</evidence>
<dbReference type="HOGENOM" id="CLU_3314904_0_0_10"/>
<name>C9LDD0_9BACT</name>
<proteinExistence type="predicted"/>